<reference evidence="8" key="1">
    <citation type="submission" date="2021-07" db="EMBL/GenBank/DDBJ databases">
        <authorList>
            <person name="Branca A.L. A."/>
        </authorList>
    </citation>
    <scope>NUCLEOTIDE SEQUENCE</scope>
</reference>
<dbReference type="InterPro" id="IPR052337">
    <property type="entry name" value="SAT4-like"/>
</dbReference>
<feature type="transmembrane region" description="Helical" evidence="6">
    <location>
        <begin position="211"/>
        <end position="229"/>
    </location>
</feature>
<comment type="subcellular location">
    <subcellularLocation>
        <location evidence="1">Membrane</location>
        <topology evidence="1">Multi-pass membrane protein</topology>
    </subcellularLocation>
</comment>
<dbReference type="PANTHER" id="PTHR33048">
    <property type="entry name" value="PTH11-LIKE INTEGRAL MEMBRANE PROTEIN (AFU_ORTHOLOGUE AFUA_5G11245)"/>
    <property type="match status" value="1"/>
</dbReference>
<evidence type="ECO:0000313" key="9">
    <source>
        <dbReference type="Proteomes" id="UP001152592"/>
    </source>
</evidence>
<keyword evidence="3 6" id="KW-1133">Transmembrane helix</keyword>
<comment type="similarity">
    <text evidence="5">Belongs to the SAT4 family.</text>
</comment>
<dbReference type="Pfam" id="PF20684">
    <property type="entry name" value="Fung_rhodopsin"/>
    <property type="match status" value="1"/>
</dbReference>
<feature type="transmembrane region" description="Helical" evidence="6">
    <location>
        <begin position="93"/>
        <end position="118"/>
    </location>
</feature>
<name>A0A9W4JK11_9EURO</name>
<feature type="transmembrane region" description="Helical" evidence="6">
    <location>
        <begin position="20"/>
        <end position="37"/>
    </location>
</feature>
<evidence type="ECO:0000313" key="8">
    <source>
        <dbReference type="EMBL" id="CAG8398831.1"/>
    </source>
</evidence>
<dbReference type="PANTHER" id="PTHR33048:SF155">
    <property type="entry name" value="INTEGRAL MEMBRANE PROTEIN"/>
    <property type="match status" value="1"/>
</dbReference>
<evidence type="ECO:0000256" key="2">
    <source>
        <dbReference type="ARBA" id="ARBA00022692"/>
    </source>
</evidence>
<accession>A0A9W4JK11</accession>
<evidence type="ECO:0000259" key="7">
    <source>
        <dbReference type="Pfam" id="PF20684"/>
    </source>
</evidence>
<organism evidence="8 9">
    <name type="scientific">Penicillium salamii</name>
    <dbReference type="NCBI Taxonomy" id="1612424"/>
    <lineage>
        <taxon>Eukaryota</taxon>
        <taxon>Fungi</taxon>
        <taxon>Dikarya</taxon>
        <taxon>Ascomycota</taxon>
        <taxon>Pezizomycotina</taxon>
        <taxon>Eurotiomycetes</taxon>
        <taxon>Eurotiomycetidae</taxon>
        <taxon>Eurotiales</taxon>
        <taxon>Aspergillaceae</taxon>
        <taxon>Penicillium</taxon>
    </lineage>
</organism>
<feature type="domain" description="Rhodopsin" evidence="7">
    <location>
        <begin position="33"/>
        <end position="273"/>
    </location>
</feature>
<gene>
    <name evidence="8" type="ORF">PSALAMII_LOCUS7453</name>
</gene>
<sequence length="351" mass="38937">MPVSSRGSPDDSGSRLLREIWALTALSILTVTLRVIAKVRIRKFAWDDILMALALLCAIVGSSLITFGIKYGFGQHVWEIQREIPTVITYDYLAQTFGIIGGTLGRIAFIVFIAGLLGTRRLYRAVLWTLAGMQLVTNLVLVIILFVQCPGHASAIWAPSGEDSCWDVRVQAYYGYYQGSFNSATDLYLATFSTCIFWSLNLRLRAKLGLVALLGLGVFAMIASIIKVAETRVFAHPDDDPTVATVSYDRWLFIETYLVIITASIPCIRSLLRSSNERYTASGRSVYELNSVYAEASLPSSRRITSSTPRKTEARISDGTESIDEILQWDDDDIEHLDGQSASTKSTRIHV</sequence>
<dbReference type="InterPro" id="IPR049326">
    <property type="entry name" value="Rhodopsin_dom_fungi"/>
</dbReference>
<evidence type="ECO:0000256" key="3">
    <source>
        <dbReference type="ARBA" id="ARBA00022989"/>
    </source>
</evidence>
<protein>
    <recommendedName>
        <fullName evidence="7">Rhodopsin domain-containing protein</fullName>
    </recommendedName>
</protein>
<keyword evidence="2 6" id="KW-0812">Transmembrane</keyword>
<feature type="transmembrane region" description="Helical" evidence="6">
    <location>
        <begin position="251"/>
        <end position="272"/>
    </location>
</feature>
<evidence type="ECO:0000256" key="4">
    <source>
        <dbReference type="ARBA" id="ARBA00023136"/>
    </source>
</evidence>
<dbReference type="EMBL" id="CAJVPD010000251">
    <property type="protein sequence ID" value="CAG8398831.1"/>
    <property type="molecule type" value="Genomic_DNA"/>
</dbReference>
<evidence type="ECO:0000256" key="6">
    <source>
        <dbReference type="SAM" id="Phobius"/>
    </source>
</evidence>
<evidence type="ECO:0000256" key="5">
    <source>
        <dbReference type="ARBA" id="ARBA00038359"/>
    </source>
</evidence>
<comment type="caution">
    <text evidence="8">The sequence shown here is derived from an EMBL/GenBank/DDBJ whole genome shotgun (WGS) entry which is preliminary data.</text>
</comment>
<feature type="transmembrane region" description="Helical" evidence="6">
    <location>
        <begin position="125"/>
        <end position="147"/>
    </location>
</feature>
<dbReference type="Proteomes" id="UP001152592">
    <property type="component" value="Unassembled WGS sequence"/>
</dbReference>
<proteinExistence type="inferred from homology"/>
<dbReference type="GO" id="GO:0016020">
    <property type="term" value="C:membrane"/>
    <property type="evidence" value="ECO:0007669"/>
    <property type="project" value="UniProtKB-SubCell"/>
</dbReference>
<dbReference type="AlphaFoldDB" id="A0A9W4JK11"/>
<keyword evidence="4 6" id="KW-0472">Membrane</keyword>
<dbReference type="OrthoDB" id="29879at2759"/>
<feature type="transmembrane region" description="Helical" evidence="6">
    <location>
        <begin position="49"/>
        <end position="73"/>
    </location>
</feature>
<evidence type="ECO:0000256" key="1">
    <source>
        <dbReference type="ARBA" id="ARBA00004141"/>
    </source>
</evidence>
<feature type="transmembrane region" description="Helical" evidence="6">
    <location>
        <begin position="187"/>
        <end position="204"/>
    </location>
</feature>